<keyword evidence="7" id="KW-1005">Bacterial flagellum biogenesis</keyword>
<dbReference type="Gene3D" id="1.10.287.1700">
    <property type="match status" value="1"/>
</dbReference>
<protein>
    <recommendedName>
        <fullName evidence="3">Flagellar FliJ protein</fullName>
    </recommendedName>
</protein>
<proteinExistence type="inferred from homology"/>
<dbReference type="GO" id="GO:0009288">
    <property type="term" value="C:bacterial-type flagellum"/>
    <property type="evidence" value="ECO:0007669"/>
    <property type="project" value="InterPro"/>
</dbReference>
<dbReference type="NCBIfam" id="TIGR02473">
    <property type="entry name" value="flagell_FliJ"/>
    <property type="match status" value="1"/>
</dbReference>
<comment type="caution">
    <text evidence="11">The sequence shown here is derived from an EMBL/GenBank/DDBJ whole genome shotgun (WGS) entry which is preliminary data.</text>
</comment>
<evidence type="ECO:0000256" key="8">
    <source>
        <dbReference type="ARBA" id="ARBA00022927"/>
    </source>
</evidence>
<dbReference type="EMBL" id="JACHFQ010000004">
    <property type="protein sequence ID" value="MBB5226185.1"/>
    <property type="molecule type" value="Genomic_DNA"/>
</dbReference>
<name>A0A7W8G9A0_9SPIR</name>
<evidence type="ECO:0000256" key="7">
    <source>
        <dbReference type="ARBA" id="ARBA00022795"/>
    </source>
</evidence>
<keyword evidence="4" id="KW-0813">Transport</keyword>
<evidence type="ECO:0000313" key="11">
    <source>
        <dbReference type="EMBL" id="MBB5226185.1"/>
    </source>
</evidence>
<keyword evidence="12" id="KW-1185">Reference proteome</keyword>
<evidence type="ECO:0000256" key="3">
    <source>
        <dbReference type="ARBA" id="ARBA00020392"/>
    </source>
</evidence>
<keyword evidence="9" id="KW-0472">Membrane</keyword>
<evidence type="ECO:0000256" key="2">
    <source>
        <dbReference type="ARBA" id="ARBA00010004"/>
    </source>
</evidence>
<reference evidence="11 12" key="1">
    <citation type="submission" date="2020-08" db="EMBL/GenBank/DDBJ databases">
        <title>Genomic Encyclopedia of Type Strains, Phase IV (KMG-IV): sequencing the most valuable type-strain genomes for metagenomic binning, comparative biology and taxonomic classification.</title>
        <authorList>
            <person name="Goeker M."/>
        </authorList>
    </citation>
    <scope>NUCLEOTIDE SEQUENCE [LARGE SCALE GENOMIC DNA]</scope>
    <source>
        <strain evidence="11 12">DSM 103462</strain>
    </source>
</reference>
<accession>A0A7W8G9A0</accession>
<gene>
    <name evidence="11" type="ORF">HNP76_001553</name>
</gene>
<keyword evidence="11" id="KW-0969">Cilium</keyword>
<keyword evidence="10" id="KW-1006">Bacterial flagellum protein export</keyword>
<dbReference type="GO" id="GO:0044781">
    <property type="term" value="P:bacterial-type flagellum organization"/>
    <property type="evidence" value="ECO:0007669"/>
    <property type="project" value="UniProtKB-KW"/>
</dbReference>
<keyword evidence="8" id="KW-0653">Protein transport</keyword>
<dbReference type="GO" id="GO:0005886">
    <property type="term" value="C:plasma membrane"/>
    <property type="evidence" value="ECO:0007669"/>
    <property type="project" value="UniProtKB-SubCell"/>
</dbReference>
<sequence length="133" mass="15313">MQKVLDFREFEKKQAEAELGKAVAEETKIQNTLDMIAQAHASTVRTADETKDVGGLMAAQNYFRLLNQQKEEALMNLAQAQVITEEKREAMREAMKNCKVLENLRDKRKSAWKKENLKAEENEIDDIVTAKWN</sequence>
<evidence type="ECO:0000256" key="6">
    <source>
        <dbReference type="ARBA" id="ARBA00022500"/>
    </source>
</evidence>
<organism evidence="11 12">
    <name type="scientific">Treponema ruminis</name>
    <dbReference type="NCBI Taxonomy" id="744515"/>
    <lineage>
        <taxon>Bacteria</taxon>
        <taxon>Pseudomonadati</taxon>
        <taxon>Spirochaetota</taxon>
        <taxon>Spirochaetia</taxon>
        <taxon>Spirochaetales</taxon>
        <taxon>Treponemataceae</taxon>
        <taxon>Treponema</taxon>
    </lineage>
</organism>
<evidence type="ECO:0000256" key="9">
    <source>
        <dbReference type="ARBA" id="ARBA00023136"/>
    </source>
</evidence>
<dbReference type="InterPro" id="IPR053716">
    <property type="entry name" value="Flag_assembly_chemotaxis_eff"/>
</dbReference>
<evidence type="ECO:0000256" key="4">
    <source>
        <dbReference type="ARBA" id="ARBA00022448"/>
    </source>
</evidence>
<evidence type="ECO:0000256" key="1">
    <source>
        <dbReference type="ARBA" id="ARBA00004413"/>
    </source>
</evidence>
<dbReference type="GO" id="GO:0071973">
    <property type="term" value="P:bacterial-type flagellum-dependent cell motility"/>
    <property type="evidence" value="ECO:0007669"/>
    <property type="project" value="InterPro"/>
</dbReference>
<dbReference type="Pfam" id="PF02050">
    <property type="entry name" value="FliJ"/>
    <property type="match status" value="1"/>
</dbReference>
<keyword evidence="6" id="KW-0145">Chemotaxis</keyword>
<keyword evidence="5" id="KW-1003">Cell membrane</keyword>
<comment type="similarity">
    <text evidence="2">Belongs to the FliJ family.</text>
</comment>
<dbReference type="GO" id="GO:0015031">
    <property type="term" value="P:protein transport"/>
    <property type="evidence" value="ECO:0007669"/>
    <property type="project" value="UniProtKB-KW"/>
</dbReference>
<evidence type="ECO:0000256" key="5">
    <source>
        <dbReference type="ARBA" id="ARBA00022475"/>
    </source>
</evidence>
<comment type="subcellular location">
    <subcellularLocation>
        <location evidence="1">Cell membrane</location>
        <topology evidence="1">Peripheral membrane protein</topology>
        <orientation evidence="1">Cytoplasmic side</orientation>
    </subcellularLocation>
</comment>
<dbReference type="GO" id="GO:0006935">
    <property type="term" value="P:chemotaxis"/>
    <property type="evidence" value="ECO:0007669"/>
    <property type="project" value="UniProtKB-KW"/>
</dbReference>
<dbReference type="AlphaFoldDB" id="A0A7W8G9A0"/>
<keyword evidence="11" id="KW-0966">Cell projection</keyword>
<evidence type="ECO:0000256" key="10">
    <source>
        <dbReference type="ARBA" id="ARBA00023225"/>
    </source>
</evidence>
<dbReference type="InterPro" id="IPR012823">
    <property type="entry name" value="Flagell_FliJ"/>
</dbReference>
<evidence type="ECO:0000313" key="12">
    <source>
        <dbReference type="Proteomes" id="UP000518887"/>
    </source>
</evidence>
<dbReference type="Proteomes" id="UP000518887">
    <property type="component" value="Unassembled WGS sequence"/>
</dbReference>
<dbReference type="RefSeq" id="WP_206173051.1">
    <property type="nucleotide sequence ID" value="NZ_CP031518.1"/>
</dbReference>
<keyword evidence="11" id="KW-0282">Flagellum</keyword>